<dbReference type="AlphaFoldDB" id="A0AA39CSW5"/>
<dbReference type="SUPFAM" id="SSF140931">
    <property type="entry name" value="Fic-like"/>
    <property type="match status" value="1"/>
</dbReference>
<feature type="active site" evidence="1">
    <location>
        <position position="269"/>
    </location>
</feature>
<proteinExistence type="predicted"/>
<dbReference type="Gene3D" id="1.10.3290.10">
    <property type="entry name" value="Fido-like domain"/>
    <property type="match status" value="1"/>
</dbReference>
<dbReference type="GO" id="GO:0005524">
    <property type="term" value="F:ATP binding"/>
    <property type="evidence" value="ECO:0007669"/>
    <property type="project" value="UniProtKB-KW"/>
</dbReference>
<dbReference type="PANTHER" id="PTHR13504">
    <property type="entry name" value="FIDO DOMAIN-CONTAINING PROTEIN DDB_G0283145"/>
    <property type="match status" value="1"/>
</dbReference>
<dbReference type="PROSITE" id="PS51459">
    <property type="entry name" value="FIDO"/>
    <property type="match status" value="1"/>
</dbReference>
<reference evidence="4" key="1">
    <citation type="submission" date="2022-10" db="EMBL/GenBank/DDBJ databases">
        <title>Culturing micro-colonial fungi from biological soil crusts in the Mojave desert and describing Neophaeococcomyces mojavensis, and introducing the new genera and species Taxawa tesnikishii.</title>
        <authorList>
            <person name="Kurbessoian T."/>
            <person name="Stajich J.E."/>
        </authorList>
    </citation>
    <scope>NUCLEOTIDE SEQUENCE</scope>
    <source>
        <strain evidence="4">TK_35</strain>
    </source>
</reference>
<dbReference type="InterPro" id="IPR040198">
    <property type="entry name" value="Fido_containing"/>
</dbReference>
<gene>
    <name evidence="4" type="ORF">H2204_011794</name>
</gene>
<name>A0AA39CSW5_9EURO</name>
<feature type="binding site" evidence="2">
    <location>
        <begin position="273"/>
        <end position="280"/>
    </location>
    <ligand>
        <name>ATP</name>
        <dbReference type="ChEBI" id="CHEBI:30616"/>
    </ligand>
</feature>
<dbReference type="InterPro" id="IPR036597">
    <property type="entry name" value="Fido-like_dom_sf"/>
</dbReference>
<dbReference type="Pfam" id="PF02661">
    <property type="entry name" value="Fic"/>
    <property type="match status" value="1"/>
</dbReference>
<dbReference type="PANTHER" id="PTHR13504:SF38">
    <property type="entry name" value="FIDO DOMAIN-CONTAINING PROTEIN"/>
    <property type="match status" value="1"/>
</dbReference>
<organism evidence="4">
    <name type="scientific">Knufia peltigerae</name>
    <dbReference type="NCBI Taxonomy" id="1002370"/>
    <lineage>
        <taxon>Eukaryota</taxon>
        <taxon>Fungi</taxon>
        <taxon>Dikarya</taxon>
        <taxon>Ascomycota</taxon>
        <taxon>Pezizomycotina</taxon>
        <taxon>Eurotiomycetes</taxon>
        <taxon>Chaetothyriomycetidae</taxon>
        <taxon>Chaetothyriales</taxon>
        <taxon>Trichomeriaceae</taxon>
        <taxon>Knufia</taxon>
    </lineage>
</organism>
<protein>
    <recommendedName>
        <fullName evidence="3">Fido domain-containing protein</fullName>
    </recommendedName>
</protein>
<dbReference type="EMBL" id="JAPDRN010000113">
    <property type="protein sequence ID" value="KAJ9621756.1"/>
    <property type="molecule type" value="Genomic_DNA"/>
</dbReference>
<keyword evidence="2" id="KW-0547">Nucleotide-binding</keyword>
<evidence type="ECO:0000256" key="1">
    <source>
        <dbReference type="PIRSR" id="PIRSR640198-1"/>
    </source>
</evidence>
<accession>A0AA39CSW5</accession>
<comment type="caution">
    <text evidence="4">The sequence shown here is derived from an EMBL/GenBank/DDBJ whole genome shotgun (WGS) entry which is preliminary data.</text>
</comment>
<feature type="domain" description="Fido" evidence="3">
    <location>
        <begin position="179"/>
        <end position="331"/>
    </location>
</feature>
<feature type="binding site" evidence="2">
    <location>
        <begin position="212"/>
        <end position="225"/>
    </location>
    <ligand>
        <name>ATP</name>
        <dbReference type="ChEBI" id="CHEBI:30616"/>
    </ligand>
</feature>
<evidence type="ECO:0000313" key="4">
    <source>
        <dbReference type="EMBL" id="KAJ9621756.1"/>
    </source>
</evidence>
<evidence type="ECO:0000256" key="2">
    <source>
        <dbReference type="PIRSR" id="PIRSR640198-2"/>
    </source>
</evidence>
<keyword evidence="2" id="KW-0067">ATP-binding</keyword>
<dbReference type="InterPro" id="IPR003812">
    <property type="entry name" value="Fido"/>
</dbReference>
<sequence>MKLPIPAPDLSTLARKYVETLGSILDARIGPEVNGIYEHWDKLRHRTPPEGLNAEQWWLGITWTRAALLKPLPQLLDKTQQPFKLALTDSMQRRLHYIDREAAGSVKGVDAASGQGRFLIRSLIEEAMTSSQLEGASTTRAVAKEMLSTGRAPRDQSERMIYNNYVAMNVIRERGIRPITPAEILELHSILTDGTLELSTDSGRFRTAEDNVAIFDRGSPPTLLHIPPPAEEVPARIERLCQFINEESTPFIHPVAKAIALHFQIGYDHPFVDGNGRTARVLFYWAMMNAGYWMTEYLSISSVLKKSPGKYMRAYLYTESDNRDLGYFVSQQLEAIEQSIQGLHAYIARKHAEDQAARRMLRTARLGNGPLNHRQRALLANALKEPDRTYTVASHQAAHTITYPTALKDLNGLVTAGLVSKERVGKASEYFVLPGLPERLAL</sequence>
<evidence type="ECO:0000259" key="3">
    <source>
        <dbReference type="PROSITE" id="PS51459"/>
    </source>
</evidence>